<dbReference type="PROSITE" id="PS50887">
    <property type="entry name" value="GGDEF"/>
    <property type="match status" value="1"/>
</dbReference>
<dbReference type="PANTHER" id="PTHR33121">
    <property type="entry name" value="CYCLIC DI-GMP PHOSPHODIESTERASE PDEF"/>
    <property type="match status" value="1"/>
</dbReference>
<name>A8HYM3_AZOC5</name>
<dbReference type="eggNOG" id="COG3706">
    <property type="taxonomic scope" value="Bacteria"/>
</dbReference>
<reference evidence="3 4" key="6">
    <citation type="journal article" date="2011" name="Appl. Environ. Microbiol.">
        <title>Involvement of the azorhizobial chromosome partition gene (parA) in the onset of bacteroid differentiation during Sesbania rostrata stem nodule development.</title>
        <authorList>
            <person name="Liu CT."/>
            <person name="Lee KB."/>
            <person name="Wang YS."/>
            <person name="Peng MH."/>
            <person name="Lee KT."/>
            <person name="Suzuki S."/>
            <person name="Suzuki T."/>
            <person name="Oyaizu H."/>
        </authorList>
    </citation>
    <scope>NUCLEOTIDE SEQUENCE [LARGE SCALE GENOMIC DNA]</scope>
    <source>
        <strain evidence="4">ATCC 43989 / DSM 5975 / JCM 20966 / LMG 6465 / NBRC 14845 / NCIMB 13405 / ORS 571</strain>
    </source>
</reference>
<dbReference type="InterPro" id="IPR050706">
    <property type="entry name" value="Cyclic-di-GMP_PDE-like"/>
</dbReference>
<dbReference type="InterPro" id="IPR043128">
    <property type="entry name" value="Rev_trsase/Diguanyl_cyclase"/>
</dbReference>
<dbReference type="Proteomes" id="UP000000270">
    <property type="component" value="Chromosome"/>
</dbReference>
<dbReference type="Pfam" id="PF20973">
    <property type="entry name" value="VUPS"/>
    <property type="match status" value="1"/>
</dbReference>
<dbReference type="Pfam" id="PF00990">
    <property type="entry name" value="GGDEF"/>
    <property type="match status" value="1"/>
</dbReference>
<dbReference type="InterPro" id="IPR029787">
    <property type="entry name" value="Nucleotide_cyclase"/>
</dbReference>
<reference evidence="3 4" key="1">
    <citation type="journal article" date="2007" name="Appl. Environ. Microbiol.">
        <title>Rhizobial factors required for stem nodule maturation and maintenance in Sesbania rostrata-Azorhizobium caulinodans ORS571 symbiosis.</title>
        <authorList>
            <person name="Suzuki S."/>
            <person name="Aono T."/>
            <person name="Lee KB."/>
            <person name="Suzuki T."/>
            <person name="Liu CT."/>
            <person name="Miwa H."/>
            <person name="Wakao S."/>
            <person name="Iki T."/>
            <person name="Oyaizu H."/>
        </authorList>
    </citation>
    <scope>NUCLEOTIDE SEQUENCE [LARGE SCALE GENOMIC DNA]</scope>
    <source>
        <strain evidence="4">ATCC 43989 / DSM 5975 / JCM 20966 / LMG 6465 / NBRC 14845 / NCIMB 13405 / ORS 571</strain>
    </source>
</reference>
<feature type="transmembrane region" description="Helical" evidence="1">
    <location>
        <begin position="61"/>
        <end position="82"/>
    </location>
</feature>
<dbReference type="SMART" id="SM00267">
    <property type="entry name" value="GGDEF"/>
    <property type="match status" value="1"/>
</dbReference>
<sequence>MYIGSLSLIAAEMVLYFSAMLALFSARRVIGLATFFCALAATQFLETQFAIGLYLKLPFGLALTPGAAALFSGKLALLLLVFVREGGPLARQPLYGMLFGNLLIFVLVALLAVGYVRQPVPQTLDVMHFAKMLALMVWGSALLVLECLGMFVLHATMRERWRLPLWLTLTVPLALALTFDQLLYFSALHFAFGIPDAAGFGTWTGRMVAALLYGSALTWYLTRIEPVEAVPARTAGEILRQLRQPEQPQREPRRYDPLTGTFHASQFASICGHLLSVTGLTGRPMSLLLVHIDTPDREETSSKWAEMIRQASATIGEATRSGDYVVRYRDDAFAILAPGAPHHAAMQVAALLRRDTEAMLQSGNEDIHAVSIGVATTPQDGASVADLLSAAESRLAEARQNMGSRVVGSFAR</sequence>
<dbReference type="InterPro" id="IPR000160">
    <property type="entry name" value="GGDEF_dom"/>
</dbReference>
<reference evidence="3 4" key="3">
    <citation type="journal article" date="2008" name="BMC Genomics">
        <title>The genome of the versatile nitrogen fixer Azorhizobium caulinodans ORS571.</title>
        <authorList>
            <person name="Lee KB."/>
            <person name="Backer P.D."/>
            <person name="Aono T."/>
            <person name="Liu CT."/>
            <person name="Suzuki S."/>
            <person name="Suzuki T."/>
            <person name="Kaneko T."/>
            <person name="Yamada M."/>
            <person name="Tabata S."/>
            <person name="Kupfer D.M."/>
            <person name="Najar F.Z."/>
            <person name="Wiley G.B."/>
            <person name="Roe B."/>
            <person name="Binnewies T.T."/>
            <person name="Ussery D.W."/>
            <person name="D'Haeze W."/>
            <person name="Herder J.D."/>
            <person name="Gevers D."/>
            <person name="Vereecke D."/>
            <person name="Holsters M."/>
            <person name="Oyaizu H."/>
        </authorList>
    </citation>
    <scope>NUCLEOTIDE SEQUENCE [LARGE SCALE GENOMIC DNA]</scope>
    <source>
        <strain evidence="4">ATCC 43989 / DSM 5975 / JCM 20966 / LMG 6465 / NBRC 14845 / NCIMB 13405 / ORS 571</strain>
    </source>
</reference>
<gene>
    <name evidence="3" type="ordered locus">AZC_4477</name>
</gene>
<feature type="transmembrane region" description="Helical" evidence="1">
    <location>
        <begin position="6"/>
        <end position="25"/>
    </location>
</feature>
<protein>
    <submittedName>
        <fullName evidence="3">Putative sensory box/GGDEF family protein</fullName>
    </submittedName>
</protein>
<dbReference type="HOGENOM" id="CLU_615102_0_0_5"/>
<keyword evidence="1" id="KW-0472">Membrane</keyword>
<dbReference type="CDD" id="cd01949">
    <property type="entry name" value="GGDEF"/>
    <property type="match status" value="1"/>
</dbReference>
<feature type="transmembrane region" description="Helical" evidence="1">
    <location>
        <begin position="32"/>
        <end position="55"/>
    </location>
</feature>
<feature type="domain" description="GGDEF" evidence="2">
    <location>
        <begin position="283"/>
        <end position="412"/>
    </location>
</feature>
<dbReference type="RefSeq" id="WP_012172996.1">
    <property type="nucleotide sequence ID" value="NC_009937.1"/>
</dbReference>
<dbReference type="NCBIfam" id="TIGR00254">
    <property type="entry name" value="GGDEF"/>
    <property type="match status" value="1"/>
</dbReference>
<dbReference type="GO" id="GO:0071111">
    <property type="term" value="F:cyclic-guanylate-specific phosphodiesterase activity"/>
    <property type="evidence" value="ECO:0007669"/>
    <property type="project" value="InterPro"/>
</dbReference>
<dbReference type="Gene3D" id="3.30.70.270">
    <property type="match status" value="1"/>
</dbReference>
<keyword evidence="4" id="KW-1185">Reference proteome</keyword>
<evidence type="ECO:0000259" key="2">
    <source>
        <dbReference type="PROSITE" id="PS50887"/>
    </source>
</evidence>
<feature type="transmembrane region" description="Helical" evidence="1">
    <location>
        <begin position="128"/>
        <end position="153"/>
    </location>
</feature>
<evidence type="ECO:0000313" key="3">
    <source>
        <dbReference type="EMBL" id="BAF90475.1"/>
    </source>
</evidence>
<organism evidence="3 4">
    <name type="scientific">Azorhizobium caulinodans (strain ATCC 43989 / DSM 5975 / JCM 20966 / LMG 6465 / NBRC 14845 / NCIMB 13405 / ORS 571)</name>
    <dbReference type="NCBI Taxonomy" id="438753"/>
    <lineage>
        <taxon>Bacteria</taxon>
        <taxon>Pseudomonadati</taxon>
        <taxon>Pseudomonadota</taxon>
        <taxon>Alphaproteobacteria</taxon>
        <taxon>Hyphomicrobiales</taxon>
        <taxon>Xanthobacteraceae</taxon>
        <taxon>Azorhizobium</taxon>
    </lineage>
</organism>
<proteinExistence type="predicted"/>
<dbReference type="AlphaFoldDB" id="A8HYM3"/>
<dbReference type="InterPro" id="IPR048533">
    <property type="entry name" value="VUPS"/>
</dbReference>
<evidence type="ECO:0000256" key="1">
    <source>
        <dbReference type="SAM" id="Phobius"/>
    </source>
</evidence>
<dbReference type="STRING" id="438753.AZC_4477"/>
<dbReference type="SUPFAM" id="SSF55073">
    <property type="entry name" value="Nucleotide cyclase"/>
    <property type="match status" value="1"/>
</dbReference>
<feature type="transmembrane region" description="Helical" evidence="1">
    <location>
        <begin position="165"/>
        <end position="191"/>
    </location>
</feature>
<reference evidence="3 4" key="5">
    <citation type="journal article" date="2010" name="Appl. Environ. Microbiol.">
        <title>phrR-like gene praR of Azorhizobium caulinodans ORS571 is essential for symbiosis with Sesbania rostrata and is involved in expression of reb genes.</title>
        <authorList>
            <person name="Akiba N."/>
            <person name="Aono T."/>
            <person name="Toyazaki H."/>
            <person name="Sato S."/>
            <person name="Oyaizu H."/>
        </authorList>
    </citation>
    <scope>NUCLEOTIDE SEQUENCE [LARGE SCALE GENOMIC DNA]</scope>
    <source>
        <strain evidence="4">ATCC 43989 / DSM 5975 / JCM 20966 / LMG 6465 / NBRC 14845 / NCIMB 13405 / ORS 571</strain>
    </source>
</reference>
<dbReference type="EMBL" id="AP009384">
    <property type="protein sequence ID" value="BAF90475.1"/>
    <property type="molecule type" value="Genomic_DNA"/>
</dbReference>
<dbReference type="KEGG" id="azc:AZC_4477"/>
<reference evidence="3 4" key="4">
    <citation type="journal article" date="2009" name="Appl. Environ. Microbiol.">
        <title>Comparative genome-wide transcriptional profiling of Azorhizobium caulinodans ORS571 grown under free-living and symbiotic conditions.</title>
        <authorList>
            <person name="Tsukada S."/>
            <person name="Aono T."/>
            <person name="Akiba N."/>
            <person name="Lee KB."/>
            <person name="Liu CT."/>
            <person name="Toyazaki H."/>
            <person name="Oyaizu H."/>
        </authorList>
    </citation>
    <scope>NUCLEOTIDE SEQUENCE [LARGE SCALE GENOMIC DNA]</scope>
    <source>
        <strain evidence="4">ATCC 43989 / DSM 5975 / JCM 20966 / LMG 6465 / NBRC 14845 / NCIMB 13405 / ORS 571</strain>
    </source>
</reference>
<feature type="transmembrane region" description="Helical" evidence="1">
    <location>
        <begin position="94"/>
        <end position="116"/>
    </location>
</feature>
<keyword evidence="1" id="KW-0812">Transmembrane</keyword>
<dbReference type="PANTHER" id="PTHR33121:SF70">
    <property type="entry name" value="SIGNALING PROTEIN YKOW"/>
    <property type="match status" value="1"/>
</dbReference>
<reference evidence="4" key="2">
    <citation type="submission" date="2007-04" db="EMBL/GenBank/DDBJ databases">
        <title>Complete genome sequence of the nitrogen-fixing bacterium Azorhizobium caulinodans ORS571.</title>
        <authorList>
            <person name="Lee K.B."/>
            <person name="Backer P.D."/>
            <person name="Aono T."/>
            <person name="Liu C.T."/>
            <person name="Suzuki S."/>
            <person name="Suzuki T."/>
            <person name="Kaneko T."/>
            <person name="Yamada M."/>
            <person name="Tabata S."/>
            <person name="Kupfer D.M."/>
            <person name="Najar F.Z."/>
            <person name="Wiley G.B."/>
            <person name="Roe B."/>
            <person name="Binnewies T."/>
            <person name="Ussery D."/>
            <person name="Vereecke D."/>
            <person name="Gevers D."/>
            <person name="Holsters M."/>
            <person name="Oyaizu H."/>
        </authorList>
    </citation>
    <scope>NUCLEOTIDE SEQUENCE [LARGE SCALE GENOMIC DNA]</scope>
    <source>
        <strain evidence="4">ATCC 43989 / DSM 5975 / JCM 20966 / LMG 6465 / NBRC 14845 / NCIMB 13405 / ORS 571</strain>
    </source>
</reference>
<evidence type="ECO:0000313" key="4">
    <source>
        <dbReference type="Proteomes" id="UP000000270"/>
    </source>
</evidence>
<keyword evidence="1" id="KW-1133">Transmembrane helix</keyword>
<accession>A8HYM3</accession>